<dbReference type="EMBL" id="CAJVAX010000018">
    <property type="protein sequence ID" value="CAG7647913.1"/>
    <property type="molecule type" value="Genomic_DNA"/>
</dbReference>
<reference evidence="1" key="1">
    <citation type="submission" date="2021-06" db="EMBL/GenBank/DDBJ databases">
        <authorList>
            <person name="Arsene-Ploetze F."/>
        </authorList>
    </citation>
    <scope>NUCLEOTIDE SEQUENCE</scope>
    <source>
        <strain evidence="1">SBRY1</strain>
    </source>
</reference>
<dbReference type="Proteomes" id="UP001153328">
    <property type="component" value="Unassembled WGS sequence"/>
</dbReference>
<evidence type="ECO:0000313" key="2">
    <source>
        <dbReference type="Proteomes" id="UP001153328"/>
    </source>
</evidence>
<name>A0A9W4MIQ9_9ACTN</name>
<accession>A0A9W4MIQ9</accession>
<dbReference type="AlphaFoldDB" id="A0A9W4MIQ9"/>
<proteinExistence type="predicted"/>
<protein>
    <submittedName>
        <fullName evidence="1">Uncharacterized protein</fullName>
    </submittedName>
</protein>
<sequence>MRGGGTHEGSRYVVLPESLTAGRLT</sequence>
<organism evidence="1 2">
    <name type="scientific">Actinacidiphila bryophytorum</name>
    <dbReference type="NCBI Taxonomy" id="1436133"/>
    <lineage>
        <taxon>Bacteria</taxon>
        <taxon>Bacillati</taxon>
        <taxon>Actinomycetota</taxon>
        <taxon>Actinomycetes</taxon>
        <taxon>Kitasatosporales</taxon>
        <taxon>Streptomycetaceae</taxon>
        <taxon>Actinacidiphila</taxon>
    </lineage>
</organism>
<comment type="caution">
    <text evidence="1">The sequence shown here is derived from an EMBL/GenBank/DDBJ whole genome shotgun (WGS) entry which is preliminary data.</text>
</comment>
<evidence type="ECO:0000313" key="1">
    <source>
        <dbReference type="EMBL" id="CAG7647913.1"/>
    </source>
</evidence>
<keyword evidence="2" id="KW-1185">Reference proteome</keyword>
<gene>
    <name evidence="1" type="ORF">SBRY_40790</name>
</gene>